<proteinExistence type="predicted"/>
<accession>A0A4S3J3W3</accession>
<reference evidence="1 2" key="1">
    <citation type="submission" date="2019-03" db="EMBL/GenBank/DDBJ databases">
        <title>The genome sequence of a newly discovered highly antifungal drug resistant Aspergillus species, Aspergillus tanneri NIH 1004.</title>
        <authorList>
            <person name="Mounaud S."/>
            <person name="Singh I."/>
            <person name="Joardar V."/>
            <person name="Pakala S."/>
            <person name="Pakala S."/>
            <person name="Venepally P."/>
            <person name="Hoover J."/>
            <person name="Nierman W."/>
            <person name="Chung J."/>
            <person name="Losada L."/>
        </authorList>
    </citation>
    <scope>NUCLEOTIDE SEQUENCE [LARGE SCALE GENOMIC DNA]</scope>
    <source>
        <strain evidence="1 2">NIH1004</strain>
    </source>
</reference>
<sequence length="20" mass="2361">MVSDLNLRLKWKILSWLGST</sequence>
<evidence type="ECO:0000313" key="1">
    <source>
        <dbReference type="EMBL" id="THC89292.1"/>
    </source>
</evidence>
<comment type="caution">
    <text evidence="1">The sequence shown here is derived from an EMBL/GenBank/DDBJ whole genome shotgun (WGS) entry which is preliminary data.</text>
</comment>
<name>A0A4S3J3W3_9EURO</name>
<organism evidence="1 2">
    <name type="scientific">Aspergillus tanneri</name>
    <dbReference type="NCBI Taxonomy" id="1220188"/>
    <lineage>
        <taxon>Eukaryota</taxon>
        <taxon>Fungi</taxon>
        <taxon>Dikarya</taxon>
        <taxon>Ascomycota</taxon>
        <taxon>Pezizomycotina</taxon>
        <taxon>Eurotiomycetes</taxon>
        <taxon>Eurotiomycetidae</taxon>
        <taxon>Eurotiales</taxon>
        <taxon>Aspergillaceae</taxon>
        <taxon>Aspergillus</taxon>
        <taxon>Aspergillus subgen. Circumdati</taxon>
    </lineage>
</organism>
<dbReference type="VEuPathDB" id="FungiDB:EYZ11_011267"/>
<dbReference type="Proteomes" id="UP000308092">
    <property type="component" value="Unassembled WGS sequence"/>
</dbReference>
<gene>
    <name evidence="1" type="ORF">EYZ11_011267</name>
</gene>
<dbReference type="EMBL" id="SOSA01000679">
    <property type="protein sequence ID" value="THC89292.1"/>
    <property type="molecule type" value="Genomic_DNA"/>
</dbReference>
<protein>
    <submittedName>
        <fullName evidence="1">Uncharacterized protein</fullName>
    </submittedName>
</protein>
<evidence type="ECO:0000313" key="2">
    <source>
        <dbReference type="Proteomes" id="UP000308092"/>
    </source>
</evidence>
<dbReference type="AlphaFoldDB" id="A0A4S3J3W3"/>
<keyword evidence="2" id="KW-1185">Reference proteome</keyword>